<organism evidence="4 5">
    <name type="scientific">Terrihalobacillus insolitus</name>
    <dbReference type="NCBI Taxonomy" id="2950438"/>
    <lineage>
        <taxon>Bacteria</taxon>
        <taxon>Bacillati</taxon>
        <taxon>Bacillota</taxon>
        <taxon>Bacilli</taxon>
        <taxon>Bacillales</taxon>
        <taxon>Bacillaceae</taxon>
        <taxon>Terrihalobacillus</taxon>
    </lineage>
</organism>
<evidence type="ECO:0000259" key="3">
    <source>
        <dbReference type="Pfam" id="PF01557"/>
    </source>
</evidence>
<evidence type="ECO:0000256" key="2">
    <source>
        <dbReference type="ARBA" id="ARBA00022723"/>
    </source>
</evidence>
<dbReference type="GO" id="GO:0016787">
    <property type="term" value="F:hydrolase activity"/>
    <property type="evidence" value="ECO:0007669"/>
    <property type="project" value="UniProtKB-KW"/>
</dbReference>
<dbReference type="InterPro" id="IPR011234">
    <property type="entry name" value="Fumarylacetoacetase-like_C"/>
</dbReference>
<dbReference type="GO" id="GO:0046872">
    <property type="term" value="F:metal ion binding"/>
    <property type="evidence" value="ECO:0007669"/>
    <property type="project" value="UniProtKB-KW"/>
</dbReference>
<sequence length="297" mass="32757">MKLVTFMKESLPSLGVKVEEGIIDIASALSSQPMQHVPTEVMDVIYGGEETLSVLTDFISTLDISSDSPYMLNEKDLDWGPCVTNPSKIICIGLNYRRHADETNAPYPESPILFNKFNNTLTGNLCDIAVPRETNQLDYEVELGIVIGKSAKYISKESALDHVFGYYTANDLSARDLQFKTNQWLLGKTCDGFSPLGPYLVSADEVGNPNNLSLKTIVNGEVRQDSNTSDMIFYCDEIISYISQYMTLSPGDVILTGTPEGVVLGLPEEERVYLQPGDEVTVEIEKLGKLTNAFVAE</sequence>
<dbReference type="PANTHER" id="PTHR42796">
    <property type="entry name" value="FUMARYLACETOACETATE HYDROLASE DOMAIN-CONTAINING PROTEIN 2A-RELATED"/>
    <property type="match status" value="1"/>
</dbReference>
<dbReference type="GO" id="GO:0016853">
    <property type="term" value="F:isomerase activity"/>
    <property type="evidence" value="ECO:0007669"/>
    <property type="project" value="UniProtKB-ARBA"/>
</dbReference>
<protein>
    <submittedName>
        <fullName evidence="4">Fumarylacetoacetate hydrolase family protein</fullName>
    </submittedName>
</protein>
<comment type="caution">
    <text evidence="4">The sequence shown here is derived from an EMBL/GenBank/DDBJ whole genome shotgun (WGS) entry which is preliminary data.</text>
</comment>
<dbReference type="Gene3D" id="3.90.850.10">
    <property type="entry name" value="Fumarylacetoacetase-like, C-terminal domain"/>
    <property type="match status" value="1"/>
</dbReference>
<dbReference type="PANTHER" id="PTHR42796:SF4">
    <property type="entry name" value="FUMARYLACETOACETATE HYDROLASE DOMAIN-CONTAINING PROTEIN 2A"/>
    <property type="match status" value="1"/>
</dbReference>
<dbReference type="GO" id="GO:0019752">
    <property type="term" value="P:carboxylic acid metabolic process"/>
    <property type="evidence" value="ECO:0007669"/>
    <property type="project" value="UniProtKB-ARBA"/>
</dbReference>
<dbReference type="Proteomes" id="UP001145050">
    <property type="component" value="Unassembled WGS sequence"/>
</dbReference>
<evidence type="ECO:0000313" key="4">
    <source>
        <dbReference type="EMBL" id="MDC3423411.1"/>
    </source>
</evidence>
<dbReference type="RefSeq" id="WP_272435101.1">
    <property type="nucleotide sequence ID" value="NZ_JAMQKB010000001.1"/>
</dbReference>
<name>A0A9X3WSE7_9BACI</name>
<gene>
    <name evidence="4" type="ORF">NC797_02675</name>
</gene>
<dbReference type="AlphaFoldDB" id="A0A9X3WSE7"/>
<dbReference type="InterPro" id="IPR051121">
    <property type="entry name" value="FAH"/>
</dbReference>
<evidence type="ECO:0000313" key="5">
    <source>
        <dbReference type="Proteomes" id="UP001145050"/>
    </source>
</evidence>
<feature type="domain" description="Fumarylacetoacetase-like C-terminal" evidence="3">
    <location>
        <begin position="88"/>
        <end position="294"/>
    </location>
</feature>
<dbReference type="SUPFAM" id="SSF56529">
    <property type="entry name" value="FAH"/>
    <property type="match status" value="1"/>
</dbReference>
<comment type="similarity">
    <text evidence="1">Belongs to the FAH family.</text>
</comment>
<reference evidence="4" key="1">
    <citation type="submission" date="2022-06" db="EMBL/GenBank/DDBJ databases">
        <title>Aquibacillus sp. a new bacterium isolated from soil saline samples.</title>
        <authorList>
            <person name="Galisteo C."/>
            <person name="De La Haba R."/>
            <person name="Sanchez-Porro C."/>
            <person name="Ventosa A."/>
        </authorList>
    </citation>
    <scope>NUCLEOTIDE SEQUENCE</scope>
    <source>
        <strain evidence="4">3ASR75-11</strain>
    </source>
</reference>
<dbReference type="EMBL" id="JAMQKB010000001">
    <property type="protein sequence ID" value="MDC3423411.1"/>
    <property type="molecule type" value="Genomic_DNA"/>
</dbReference>
<dbReference type="FunFam" id="3.90.850.10:FF:000002">
    <property type="entry name" value="2-hydroxyhepta-2,4-diene-1,7-dioate isomerase"/>
    <property type="match status" value="1"/>
</dbReference>
<keyword evidence="4" id="KW-0378">Hydrolase</keyword>
<accession>A0A9X3WSE7</accession>
<dbReference type="InterPro" id="IPR036663">
    <property type="entry name" value="Fumarylacetoacetase_C_sf"/>
</dbReference>
<dbReference type="Pfam" id="PF01557">
    <property type="entry name" value="FAA_hydrolase"/>
    <property type="match status" value="1"/>
</dbReference>
<evidence type="ECO:0000256" key="1">
    <source>
        <dbReference type="ARBA" id="ARBA00010211"/>
    </source>
</evidence>
<proteinExistence type="inferred from homology"/>
<keyword evidence="5" id="KW-1185">Reference proteome</keyword>
<keyword evidence="2" id="KW-0479">Metal-binding</keyword>